<gene>
    <name evidence="2" type="ORF">ES692_05805</name>
</gene>
<dbReference type="RefSeq" id="WP_147231327.1">
    <property type="nucleotide sequence ID" value="NZ_VOSB01000007.1"/>
</dbReference>
<dbReference type="OrthoDB" id="1446424at2"/>
<accession>A0A5C7BGH2</accession>
<sequence>MQKQVLFIFNYYKSMAFWSFIVTLAVTIINPELILALSIKLFLIFMLWFMISDRKVRQRLRFYRISGVSNIKFFTVIYLFDGLLTTVFLILIKGFT</sequence>
<evidence type="ECO:0000313" key="2">
    <source>
        <dbReference type="EMBL" id="TXE18555.1"/>
    </source>
</evidence>
<organism evidence="2 3">
    <name type="scientific">Psychroserpens burtonensis</name>
    <dbReference type="NCBI Taxonomy" id="49278"/>
    <lineage>
        <taxon>Bacteria</taxon>
        <taxon>Pseudomonadati</taxon>
        <taxon>Bacteroidota</taxon>
        <taxon>Flavobacteriia</taxon>
        <taxon>Flavobacteriales</taxon>
        <taxon>Flavobacteriaceae</taxon>
        <taxon>Psychroserpens</taxon>
    </lineage>
</organism>
<feature type="transmembrane region" description="Helical" evidence="1">
    <location>
        <begin position="35"/>
        <end position="52"/>
    </location>
</feature>
<keyword evidence="1" id="KW-0472">Membrane</keyword>
<protein>
    <submittedName>
        <fullName evidence="2">Uncharacterized protein</fullName>
    </submittedName>
</protein>
<dbReference type="Proteomes" id="UP000321938">
    <property type="component" value="Unassembled WGS sequence"/>
</dbReference>
<proteinExistence type="predicted"/>
<dbReference type="STRING" id="1123037.GCA_000425305_02000"/>
<evidence type="ECO:0000313" key="3">
    <source>
        <dbReference type="Proteomes" id="UP000321938"/>
    </source>
</evidence>
<dbReference type="EMBL" id="VOSB01000007">
    <property type="protein sequence ID" value="TXE18555.1"/>
    <property type="molecule type" value="Genomic_DNA"/>
</dbReference>
<comment type="caution">
    <text evidence="2">The sequence shown here is derived from an EMBL/GenBank/DDBJ whole genome shotgun (WGS) entry which is preliminary data.</text>
</comment>
<evidence type="ECO:0000256" key="1">
    <source>
        <dbReference type="SAM" id="Phobius"/>
    </source>
</evidence>
<keyword evidence="1" id="KW-0812">Transmembrane</keyword>
<keyword evidence="3" id="KW-1185">Reference proteome</keyword>
<reference evidence="2 3" key="1">
    <citation type="submission" date="2019-08" db="EMBL/GenBank/DDBJ databases">
        <title>Genome of Psychroserpens burtonensis ACAM 167.</title>
        <authorList>
            <person name="Bowman J.P."/>
        </authorList>
    </citation>
    <scope>NUCLEOTIDE SEQUENCE [LARGE SCALE GENOMIC DNA]</scope>
    <source>
        <strain evidence="2 3">ACAM 167</strain>
    </source>
</reference>
<feature type="transmembrane region" description="Helical" evidence="1">
    <location>
        <begin position="73"/>
        <end position="92"/>
    </location>
</feature>
<name>A0A5C7BGH2_9FLAO</name>
<dbReference type="AlphaFoldDB" id="A0A5C7BGH2"/>
<feature type="transmembrane region" description="Helical" evidence="1">
    <location>
        <begin position="12"/>
        <end position="29"/>
    </location>
</feature>
<keyword evidence="1" id="KW-1133">Transmembrane helix</keyword>